<protein>
    <submittedName>
        <fullName evidence="2">Uncharacterized protein</fullName>
    </submittedName>
</protein>
<dbReference type="AlphaFoldDB" id="A0A166JA20"/>
<dbReference type="EMBL" id="KV417553">
    <property type="protein sequence ID" value="KZP20649.1"/>
    <property type="molecule type" value="Genomic_DNA"/>
</dbReference>
<feature type="compositionally biased region" description="Polar residues" evidence="1">
    <location>
        <begin position="49"/>
        <end position="58"/>
    </location>
</feature>
<organism evidence="2 3">
    <name type="scientific">Athelia psychrophila</name>
    <dbReference type="NCBI Taxonomy" id="1759441"/>
    <lineage>
        <taxon>Eukaryota</taxon>
        <taxon>Fungi</taxon>
        <taxon>Dikarya</taxon>
        <taxon>Basidiomycota</taxon>
        <taxon>Agaricomycotina</taxon>
        <taxon>Agaricomycetes</taxon>
        <taxon>Agaricomycetidae</taxon>
        <taxon>Atheliales</taxon>
        <taxon>Atheliaceae</taxon>
        <taxon>Athelia</taxon>
    </lineage>
</organism>
<reference evidence="2 3" key="1">
    <citation type="journal article" date="2016" name="Mol. Biol. Evol.">
        <title>Comparative Genomics of Early-Diverging Mushroom-Forming Fungi Provides Insights into the Origins of Lignocellulose Decay Capabilities.</title>
        <authorList>
            <person name="Nagy L.G."/>
            <person name="Riley R."/>
            <person name="Tritt A."/>
            <person name="Adam C."/>
            <person name="Daum C."/>
            <person name="Floudas D."/>
            <person name="Sun H."/>
            <person name="Yadav J.S."/>
            <person name="Pangilinan J."/>
            <person name="Larsson K.H."/>
            <person name="Matsuura K."/>
            <person name="Barry K."/>
            <person name="Labutti K."/>
            <person name="Kuo R."/>
            <person name="Ohm R.A."/>
            <person name="Bhattacharya S.S."/>
            <person name="Shirouzu T."/>
            <person name="Yoshinaga Y."/>
            <person name="Martin F.M."/>
            <person name="Grigoriev I.V."/>
            <person name="Hibbett D.S."/>
        </authorList>
    </citation>
    <scope>NUCLEOTIDE SEQUENCE [LARGE SCALE GENOMIC DNA]</scope>
    <source>
        <strain evidence="2 3">CBS 109695</strain>
    </source>
</reference>
<proteinExistence type="predicted"/>
<name>A0A166JA20_9AGAM</name>
<dbReference type="InterPro" id="IPR041078">
    <property type="entry name" value="Plavaka"/>
</dbReference>
<feature type="region of interest" description="Disordered" evidence="1">
    <location>
        <begin position="1"/>
        <end position="58"/>
    </location>
</feature>
<feature type="compositionally biased region" description="Basic and acidic residues" evidence="1">
    <location>
        <begin position="18"/>
        <end position="28"/>
    </location>
</feature>
<sequence>MEIDAPQGLEPEPTIADQDARPPRRPTVEEIVEGGPEDLRPEWVELSPNAGSSHGTSRTLFDTIRDKQIHDKSPTLGPFESDEEWQLAKWLVKNTGHNQAEQFLKLPIIQNRVSPSFMTKDMLLDAIDDLPRGVGWTYQQVTMHGDVEDDTGKCMKEDVELWHRDPVEVVRELMGNPMFRDVMKYAPEQVFRDEERDEQVVNEMWTASWWWELQKHLPEGATIAPLILSSDKTRLSQFRGDKSAWPVYLTIGNISKEIRRQASSHATVLIGYIPVGKFTCFSDKTRQVARYRLFHHCMSIILDSVAKAGKEGVDIGCADRELRRVWPILAAYVADYPEQCLIACCMENRCPICKVQPDSRGDHIPTYARDTHETASMLAAHARGQNDSDFKRDFQELGLRAICAPFWTHLPHTDIFQAFTPDLLHQLHKGVFKDHLVKWCTALLGKKELDERFRAMSSHPGLRRFKNGISSVSQWTGSEHKEMEKVFIGILASSNVDKRVVKAATSILDFIYFASLQSHTTSTLARLREALDIFHANKSVFIELEARYPEHFNIPKIHSMEHYFALIWRFGSADGYNTESPERLHIDYAKDAYRASNKKDYAYQMTVWLERQEAVDRFQSYLDWRRVGYFPMHQTALATYQLSSRPTTTSPSADLDVESEDEAVMIDHLAKGVPARLYKIAKAHPPALRSVPAGDIITGHRASRFLPALTTFLRDNGGSVTPTIFDNFDLWKRLELRLPLIPEAGTRSLKNVVRASPPVPAKGRRQPEPAHLDFALIRTAESNERTQGSTMEGLRVGHVRVIFKLPDIYRIRCIHPLAYVEWFTPFGAHNDPASDLYPVTRSTRMRLPYAEVIEVDRIVRNCHLIPKFGRVTQPSWTAENVIELCHSFYLNTYIDLHMFCMIKAQLRGCITT</sequence>
<evidence type="ECO:0000313" key="3">
    <source>
        <dbReference type="Proteomes" id="UP000076532"/>
    </source>
</evidence>
<dbReference type="Pfam" id="PF18759">
    <property type="entry name" value="Plavaka"/>
    <property type="match status" value="1"/>
</dbReference>
<keyword evidence="3" id="KW-1185">Reference proteome</keyword>
<gene>
    <name evidence="2" type="ORF">FIBSPDRAFT_742000</name>
</gene>
<accession>A0A166JA20</accession>
<evidence type="ECO:0000313" key="2">
    <source>
        <dbReference type="EMBL" id="KZP20649.1"/>
    </source>
</evidence>
<dbReference type="OrthoDB" id="2418900at2759"/>
<dbReference type="Proteomes" id="UP000076532">
    <property type="component" value="Unassembled WGS sequence"/>
</dbReference>
<evidence type="ECO:0000256" key="1">
    <source>
        <dbReference type="SAM" id="MobiDB-lite"/>
    </source>
</evidence>